<evidence type="ECO:0000313" key="7">
    <source>
        <dbReference type="EMBL" id="QDJ14662.1"/>
    </source>
</evidence>
<dbReference type="GO" id="GO:0003676">
    <property type="term" value="F:nucleic acid binding"/>
    <property type="evidence" value="ECO:0007669"/>
    <property type="project" value="InterPro"/>
</dbReference>
<dbReference type="Proteomes" id="UP000955338">
    <property type="component" value="Chromosome"/>
</dbReference>
<comment type="function">
    <text evidence="6">Specifically methylates the guanine in position 1207 of 16S rRNA in the 30S particle.</text>
</comment>
<evidence type="ECO:0000256" key="5">
    <source>
        <dbReference type="ARBA" id="ARBA00022691"/>
    </source>
</evidence>
<dbReference type="HAMAP" id="MF_01862">
    <property type="entry name" value="16SrRNA_methyltr_C"/>
    <property type="match status" value="1"/>
</dbReference>
<evidence type="ECO:0000256" key="1">
    <source>
        <dbReference type="ARBA" id="ARBA00022490"/>
    </source>
</evidence>
<keyword evidence="1 6" id="KW-0963">Cytoplasm</keyword>
<dbReference type="Pfam" id="PF08468">
    <property type="entry name" value="MTS_N"/>
    <property type="match status" value="1"/>
</dbReference>
<keyword evidence="8" id="KW-1185">Reference proteome</keyword>
<name>A0A8E3MG60_9PAST</name>
<comment type="subcellular location">
    <subcellularLocation>
        <location evidence="6">Cytoplasm</location>
    </subcellularLocation>
</comment>
<dbReference type="PANTHER" id="PTHR47816">
    <property type="entry name" value="RIBOSOMAL RNA SMALL SUBUNIT METHYLTRANSFERASE C"/>
    <property type="match status" value="1"/>
</dbReference>
<dbReference type="Pfam" id="PF05175">
    <property type="entry name" value="MTS"/>
    <property type="match status" value="1"/>
</dbReference>
<evidence type="ECO:0000256" key="3">
    <source>
        <dbReference type="ARBA" id="ARBA00022603"/>
    </source>
</evidence>
<dbReference type="SUPFAM" id="SSF53335">
    <property type="entry name" value="S-adenosyl-L-methionine-dependent methyltransferases"/>
    <property type="match status" value="1"/>
</dbReference>
<dbReference type="NCBIfam" id="NF007023">
    <property type="entry name" value="PRK09489.1"/>
    <property type="match status" value="1"/>
</dbReference>
<evidence type="ECO:0000313" key="8">
    <source>
        <dbReference type="Proteomes" id="UP000955338"/>
    </source>
</evidence>
<accession>A0A8E3MG60</accession>
<keyword evidence="3 6" id="KW-0489">Methyltransferase</keyword>
<dbReference type="InterPro" id="IPR007848">
    <property type="entry name" value="Small_mtfrase_dom"/>
</dbReference>
<dbReference type="CDD" id="cd02440">
    <property type="entry name" value="AdoMet_MTases"/>
    <property type="match status" value="1"/>
</dbReference>
<dbReference type="InterPro" id="IPR029063">
    <property type="entry name" value="SAM-dependent_MTases_sf"/>
</dbReference>
<sequence length="335" mass="37711">MISIESEVVARHLPFFQGKKVLISGGVNDNFAQQLNKIADKVTQQSLYFDYINHHSATIFGLSLSNQIIAETDLILYYWTKNKQENLFLLTYLLANLSACQEILLVGENRSGVRAVENLLKPFGIVRKIDSARRCGLYYFSLQKRPQFNLNQWWQQYSVTRYNLNVMSLPGVFSANALDQGTELLLESFDNSTKITGKVLDLGCGAGVIGSYLKSSFPSIELTMCDIHALALLSAEKTLEQNTATGEIVASDVFSHINEKFDFIVSNPPFHNGMEITYQAVEKLISQAKEYLISGGKLRIVANAFLPYPHLLDQYFGNHQVLAKNNKFKVYQVSK</sequence>
<dbReference type="InterPro" id="IPR002052">
    <property type="entry name" value="DNA_methylase_N6_adenine_CS"/>
</dbReference>
<dbReference type="Gene3D" id="3.40.50.150">
    <property type="entry name" value="Vaccinia Virus protein VP39"/>
    <property type="match status" value="2"/>
</dbReference>
<evidence type="ECO:0000256" key="2">
    <source>
        <dbReference type="ARBA" id="ARBA00022552"/>
    </source>
</evidence>
<protein>
    <recommendedName>
        <fullName evidence="6">Ribosomal RNA small subunit methyltransferase C</fullName>
        <ecNumber evidence="6">2.1.1.172</ecNumber>
    </recommendedName>
    <alternativeName>
        <fullName evidence="6">16S rRNA m2G1207 methyltransferase</fullName>
    </alternativeName>
    <alternativeName>
        <fullName evidence="6">rRNA (guanine-N(2)-)-methyltransferase RsmC</fullName>
    </alternativeName>
</protein>
<comment type="catalytic activity">
    <reaction evidence="6">
        <text>guanosine(1207) in 16S rRNA + S-adenosyl-L-methionine = N(2)-methylguanosine(1207) in 16S rRNA + S-adenosyl-L-homocysteine + H(+)</text>
        <dbReference type="Rhea" id="RHEA:42736"/>
        <dbReference type="Rhea" id="RHEA-COMP:10213"/>
        <dbReference type="Rhea" id="RHEA-COMP:10214"/>
        <dbReference type="ChEBI" id="CHEBI:15378"/>
        <dbReference type="ChEBI" id="CHEBI:57856"/>
        <dbReference type="ChEBI" id="CHEBI:59789"/>
        <dbReference type="ChEBI" id="CHEBI:74269"/>
        <dbReference type="ChEBI" id="CHEBI:74481"/>
        <dbReference type="EC" id="2.1.1.172"/>
    </reaction>
</comment>
<dbReference type="PANTHER" id="PTHR47816:SF4">
    <property type="entry name" value="RIBOSOMAL RNA SMALL SUBUNIT METHYLTRANSFERASE C"/>
    <property type="match status" value="1"/>
</dbReference>
<evidence type="ECO:0000256" key="6">
    <source>
        <dbReference type="HAMAP-Rule" id="MF_01862"/>
    </source>
</evidence>
<keyword evidence="2 6" id="KW-0698">rRNA processing</keyword>
<dbReference type="EC" id="2.1.1.172" evidence="6"/>
<dbReference type="InterPro" id="IPR046977">
    <property type="entry name" value="RsmC/RlmG"/>
</dbReference>
<dbReference type="GO" id="GO:0005737">
    <property type="term" value="C:cytoplasm"/>
    <property type="evidence" value="ECO:0007669"/>
    <property type="project" value="UniProtKB-SubCell"/>
</dbReference>
<gene>
    <name evidence="6" type="primary">rsmC</name>
    <name evidence="7" type="ORF">CEP48_04140</name>
</gene>
<keyword evidence="5 6" id="KW-0949">S-adenosyl-L-methionine</keyword>
<evidence type="ECO:0000256" key="4">
    <source>
        <dbReference type="ARBA" id="ARBA00022679"/>
    </source>
</evidence>
<dbReference type="RefSeq" id="WP_261920811.1">
    <property type="nucleotide sequence ID" value="NZ_CP022011.1"/>
</dbReference>
<proteinExistence type="inferred from homology"/>
<comment type="similarity">
    <text evidence="6">Belongs to the methyltransferase superfamily. RsmC family.</text>
</comment>
<reference evidence="7" key="1">
    <citation type="submission" date="2017-06" db="EMBL/GenBank/DDBJ databases">
        <title>Genome sequencing of pathogenic and non-pathogenic strains within Bisgaard taxon 40.</title>
        <authorList>
            <person name="Ladner J.T."/>
            <person name="Lovett S.P."/>
            <person name="Koroleva G."/>
            <person name="Lorch J.M."/>
        </authorList>
    </citation>
    <scope>NUCLEOTIDE SEQUENCE</scope>
    <source>
        <strain evidence="7">27576-1-I1</strain>
    </source>
</reference>
<dbReference type="InterPro" id="IPR013675">
    <property type="entry name" value="Mtase_sm_N"/>
</dbReference>
<keyword evidence="4 6" id="KW-0808">Transferase</keyword>
<dbReference type="EMBL" id="CP022011">
    <property type="protein sequence ID" value="QDJ14662.1"/>
    <property type="molecule type" value="Genomic_DNA"/>
</dbReference>
<comment type="subunit">
    <text evidence="6">Monomer.</text>
</comment>
<dbReference type="PROSITE" id="PS00092">
    <property type="entry name" value="N6_MTASE"/>
    <property type="match status" value="1"/>
</dbReference>
<dbReference type="InterPro" id="IPR023543">
    <property type="entry name" value="rRNA_ssu_MeTfrase_C"/>
</dbReference>
<dbReference type="AlphaFoldDB" id="A0A8E3MG60"/>
<organism evidence="7 8">
    <name type="scientific">Mergibacter septicus</name>
    <dbReference type="NCBI Taxonomy" id="221402"/>
    <lineage>
        <taxon>Bacteria</taxon>
        <taxon>Pseudomonadati</taxon>
        <taxon>Pseudomonadota</taxon>
        <taxon>Gammaproteobacteria</taxon>
        <taxon>Pasteurellales</taxon>
        <taxon>Pasteurellaceae</taxon>
        <taxon>Mergibacter</taxon>
    </lineage>
</organism>
<dbReference type="GO" id="GO:0052914">
    <property type="term" value="F:16S rRNA (guanine(1207)-N(2))-methyltransferase activity"/>
    <property type="evidence" value="ECO:0007669"/>
    <property type="project" value="UniProtKB-EC"/>
</dbReference>